<dbReference type="GeneID" id="78122281"/>
<dbReference type="AlphaFoldDB" id="A0A426SGG6"/>
<feature type="transmembrane region" description="Helical" evidence="2">
    <location>
        <begin position="127"/>
        <end position="144"/>
    </location>
</feature>
<evidence type="ECO:0000256" key="1">
    <source>
        <dbReference type="SAM" id="MobiDB-lite"/>
    </source>
</evidence>
<evidence type="ECO:0008006" key="5">
    <source>
        <dbReference type="Google" id="ProtNLM"/>
    </source>
</evidence>
<keyword evidence="2" id="KW-0812">Transmembrane</keyword>
<evidence type="ECO:0000313" key="3">
    <source>
        <dbReference type="EMBL" id="RRR17328.1"/>
    </source>
</evidence>
<evidence type="ECO:0000313" key="4">
    <source>
        <dbReference type="Proteomes" id="UP000274327"/>
    </source>
</evidence>
<keyword evidence="2" id="KW-0472">Membrane</keyword>
<dbReference type="Proteomes" id="UP000274327">
    <property type="component" value="Unassembled WGS sequence"/>
</dbReference>
<feature type="transmembrane region" description="Helical" evidence="2">
    <location>
        <begin position="20"/>
        <end position="38"/>
    </location>
</feature>
<feature type="transmembrane region" description="Helical" evidence="2">
    <location>
        <begin position="156"/>
        <end position="176"/>
    </location>
</feature>
<feature type="region of interest" description="Disordered" evidence="1">
    <location>
        <begin position="352"/>
        <end position="378"/>
    </location>
</feature>
<protein>
    <recommendedName>
        <fullName evidence="5">DUF998 domain-containing protein</fullName>
    </recommendedName>
</protein>
<feature type="transmembrane region" description="Helical" evidence="2">
    <location>
        <begin position="93"/>
        <end position="115"/>
    </location>
</feature>
<comment type="caution">
    <text evidence="3">The sequence shown here is derived from an EMBL/GenBank/DDBJ whole genome shotgun (WGS) entry which is preliminary data.</text>
</comment>
<sequence>MAAPAAHRGTGATRAENGHVAIGVAGAVVGLVVGLIALRGTAALSGTGSIGQVAALSVAGCGTATSVLVLVADRVRTMPWFGSRPLWRRALDVVGLSLIHGLLGLFLTGALFAVFQQAFQGVALDRFAGTFWVAAASGGAAYIASSSVMALTGRSLATLLAAFVTVGVLASALSAPDPYWWERYFSELGEGTGASSTIFNLTLLLTGIALLTVVEFIAHDLDRWARATGEDHRAVTAVRVMLTLVGVLVALVALVSRSVSVLWHDIVAQSLVVVFGLTLLVLPVLLRRLPGALIGFTAGAFALLMMVVVLYAGVGYLNFTAFEMGAAVIVFVWLLLLIRAVSAAAEGLPEDGAGAAGSPQEGPAVMPGHEDEEPGISS</sequence>
<feature type="transmembrane region" description="Helical" evidence="2">
    <location>
        <begin position="319"/>
        <end position="338"/>
    </location>
</feature>
<evidence type="ECO:0000256" key="2">
    <source>
        <dbReference type="SAM" id="Phobius"/>
    </source>
</evidence>
<feature type="transmembrane region" description="Helical" evidence="2">
    <location>
        <begin position="266"/>
        <end position="286"/>
    </location>
</feature>
<feature type="transmembrane region" description="Helical" evidence="2">
    <location>
        <begin position="196"/>
        <end position="218"/>
    </location>
</feature>
<accession>A0A426SGG6</accession>
<dbReference type="InterPro" id="IPR009339">
    <property type="entry name" value="DUF998"/>
</dbReference>
<keyword evidence="4" id="KW-1185">Reference proteome</keyword>
<name>A0A426SGG6_9MICO</name>
<proteinExistence type="predicted"/>
<feature type="transmembrane region" description="Helical" evidence="2">
    <location>
        <begin position="293"/>
        <end position="313"/>
    </location>
</feature>
<reference evidence="3 4" key="1">
    <citation type="submission" date="2018-07" db="EMBL/GenBank/DDBJ databases">
        <title>Brachybacteriurn paraconglorneratum KCTC 9916.</title>
        <authorList>
            <person name="Li Y."/>
        </authorList>
    </citation>
    <scope>NUCLEOTIDE SEQUENCE [LARGE SCALE GENOMIC DNA]</scope>
    <source>
        <strain evidence="3 4">KCTC 9916</strain>
    </source>
</reference>
<gene>
    <name evidence="3" type="ORF">DS079_14760</name>
</gene>
<keyword evidence="2" id="KW-1133">Transmembrane helix</keyword>
<feature type="transmembrane region" description="Helical" evidence="2">
    <location>
        <begin position="50"/>
        <end position="72"/>
    </location>
</feature>
<dbReference type="RefSeq" id="WP_126988582.1">
    <property type="nucleotide sequence ID" value="NZ_JALXWX010000101.1"/>
</dbReference>
<organism evidence="3 4">
    <name type="scientific">Brachybacterium paraconglomeratum</name>
    <dbReference type="NCBI Taxonomy" id="173362"/>
    <lineage>
        <taxon>Bacteria</taxon>
        <taxon>Bacillati</taxon>
        <taxon>Actinomycetota</taxon>
        <taxon>Actinomycetes</taxon>
        <taxon>Micrococcales</taxon>
        <taxon>Dermabacteraceae</taxon>
        <taxon>Brachybacterium</taxon>
    </lineage>
</organism>
<dbReference type="Pfam" id="PF06197">
    <property type="entry name" value="DUF998"/>
    <property type="match status" value="1"/>
</dbReference>
<dbReference type="EMBL" id="QOCI01000014">
    <property type="protein sequence ID" value="RRR17328.1"/>
    <property type="molecule type" value="Genomic_DNA"/>
</dbReference>
<feature type="transmembrane region" description="Helical" evidence="2">
    <location>
        <begin position="238"/>
        <end position="260"/>
    </location>
</feature>